<dbReference type="Gene3D" id="3.30.40.10">
    <property type="entry name" value="Zinc/RING finger domain, C3HC4 (zinc finger)"/>
    <property type="match status" value="1"/>
</dbReference>
<dbReference type="Pfam" id="PF12906">
    <property type="entry name" value="RINGv"/>
    <property type="match status" value="1"/>
</dbReference>
<gene>
    <name evidence="6" type="ORF">CEUR00632_LOCUS20264</name>
</gene>
<dbReference type="GO" id="GO:0008270">
    <property type="term" value="F:zinc ion binding"/>
    <property type="evidence" value="ECO:0007669"/>
    <property type="project" value="UniProtKB-KW"/>
</dbReference>
<reference evidence="6" key="1">
    <citation type="submission" date="2021-01" db="EMBL/GenBank/DDBJ databases">
        <authorList>
            <person name="Corre E."/>
            <person name="Pelletier E."/>
            <person name="Niang G."/>
            <person name="Scheremetjew M."/>
            <person name="Finn R."/>
            <person name="Kale V."/>
            <person name="Holt S."/>
            <person name="Cochrane G."/>
            <person name="Meng A."/>
            <person name="Brown T."/>
            <person name="Cohen L."/>
        </authorList>
    </citation>
    <scope>NUCLEOTIDE SEQUENCE</scope>
    <source>
        <strain evidence="6">CCMP219</strain>
    </source>
</reference>
<feature type="domain" description="RING-CH-type" evidence="5">
    <location>
        <begin position="21"/>
        <end position="82"/>
    </location>
</feature>
<evidence type="ECO:0000256" key="3">
    <source>
        <dbReference type="ARBA" id="ARBA00022833"/>
    </source>
</evidence>
<protein>
    <recommendedName>
        <fullName evidence="5">RING-CH-type domain-containing protein</fullName>
    </recommendedName>
</protein>
<evidence type="ECO:0000256" key="4">
    <source>
        <dbReference type="SAM" id="MobiDB-lite"/>
    </source>
</evidence>
<dbReference type="SUPFAM" id="SSF57850">
    <property type="entry name" value="RING/U-box"/>
    <property type="match status" value="1"/>
</dbReference>
<name>A0A7R9W0F9_9CHLO</name>
<keyword evidence="1" id="KW-0479">Metal-binding</keyword>
<sequence length="267" mass="28894">MGVLGRRCNAAGPGGCAVDAPDATLDRCCWICLGTDGNLAHPCACPADRVVHMKCLARWQLQSAGKSEENACRFCCKEYPSWKTSLTPNLPMATPVVSVHFNGMRYKIRVKPGPEGLASFQRQLHRITGLPQLDCMQITFQCRAPGTSQELSFSGISAFDAAIHCAAISAAERQHKQPDTPQANRETRRDCPTSNRDNASPSSASTDRADQMDSPMAMQGAVLGSMPSDESSASHVDAGASVQPRASMSKRMPRLRAFQEFFKALFA</sequence>
<organism evidence="6">
    <name type="scientific">Chlamydomonas euryale</name>
    <dbReference type="NCBI Taxonomy" id="1486919"/>
    <lineage>
        <taxon>Eukaryota</taxon>
        <taxon>Viridiplantae</taxon>
        <taxon>Chlorophyta</taxon>
        <taxon>core chlorophytes</taxon>
        <taxon>Chlorophyceae</taxon>
        <taxon>CS clade</taxon>
        <taxon>Chlamydomonadales</taxon>
        <taxon>Chlamydomonadaceae</taxon>
        <taxon>Chlamydomonas</taxon>
    </lineage>
</organism>
<evidence type="ECO:0000259" key="5">
    <source>
        <dbReference type="PROSITE" id="PS51292"/>
    </source>
</evidence>
<dbReference type="PROSITE" id="PS51292">
    <property type="entry name" value="ZF_RING_CH"/>
    <property type="match status" value="1"/>
</dbReference>
<evidence type="ECO:0000313" key="6">
    <source>
        <dbReference type="EMBL" id="CAD8309596.1"/>
    </source>
</evidence>
<evidence type="ECO:0000256" key="2">
    <source>
        <dbReference type="ARBA" id="ARBA00022771"/>
    </source>
</evidence>
<dbReference type="EMBL" id="HBEC01043493">
    <property type="protein sequence ID" value="CAD8309596.1"/>
    <property type="molecule type" value="Transcribed_RNA"/>
</dbReference>
<proteinExistence type="predicted"/>
<keyword evidence="2" id="KW-0863">Zinc-finger</keyword>
<keyword evidence="3" id="KW-0862">Zinc</keyword>
<dbReference type="InterPro" id="IPR013083">
    <property type="entry name" value="Znf_RING/FYVE/PHD"/>
</dbReference>
<accession>A0A7R9W0F9</accession>
<feature type="compositionally biased region" description="Polar residues" evidence="4">
    <location>
        <begin position="192"/>
        <end position="206"/>
    </location>
</feature>
<dbReference type="SMART" id="SM00744">
    <property type="entry name" value="RINGv"/>
    <property type="match status" value="1"/>
</dbReference>
<feature type="region of interest" description="Disordered" evidence="4">
    <location>
        <begin position="172"/>
        <end position="249"/>
    </location>
</feature>
<dbReference type="InterPro" id="IPR011016">
    <property type="entry name" value="Znf_RING-CH"/>
</dbReference>
<evidence type="ECO:0000256" key="1">
    <source>
        <dbReference type="ARBA" id="ARBA00022723"/>
    </source>
</evidence>
<dbReference type="AlphaFoldDB" id="A0A7R9W0F9"/>